<comment type="catalytic activity">
    <reaction evidence="5">
        <text>sn-glycerol 3-phosphate + an acyl-CoA = a 1-acyl-sn-glycero-3-phosphate + CoA</text>
        <dbReference type="Rhea" id="RHEA:15325"/>
        <dbReference type="ChEBI" id="CHEBI:57287"/>
        <dbReference type="ChEBI" id="CHEBI:57597"/>
        <dbReference type="ChEBI" id="CHEBI:57970"/>
        <dbReference type="ChEBI" id="CHEBI:58342"/>
        <dbReference type="EC" id="2.3.1.15"/>
    </reaction>
</comment>
<dbReference type="GO" id="GO:0016024">
    <property type="term" value="P:CDP-diacylglycerol biosynthetic process"/>
    <property type="evidence" value="ECO:0007669"/>
    <property type="project" value="UniProtKB-UniPathway"/>
</dbReference>
<dbReference type="GO" id="GO:0012505">
    <property type="term" value="C:endomembrane system"/>
    <property type="evidence" value="ECO:0007669"/>
    <property type="project" value="UniProtKB-SubCell"/>
</dbReference>
<dbReference type="PANTHER" id="PTHR12563">
    <property type="entry name" value="GLYCEROL-3-PHOSPHATE ACYLTRANSFERASE"/>
    <property type="match status" value="1"/>
</dbReference>
<sequence length="583" mass="65901">MPQPAPKSSRIRDLLTKPIRLPQWLAKRPSVDDPRIFGFNEERDAVVSEVSTRVVGQCLSGRGELELLLNDSAHREIKRLEKQRDEEAREWLGFWQTVVRKLARMTETEQRESLRQIVDSMATDVAGNFDPRVYSFAQRVIPGMIAGVMNPKQLAVDAINAGKVGAERLVTLTGHLDELHSLSRVGTVIVVPTHSSNLDSLAIGESLAREELPPVVYGAGKNLFTNPIISFFMHNLGAYRIDRRISSRIYKQVLKTYSCVMIERGYHSLFFPGGTRSRSGMIERHLKLGLAGTAVEAFARNAIRARKTGEAPTPIFFVPVTINYALVLEAESLIADYLKEEGQARYIIEDDEFSQLDRWLAFFRRLTSYGAACVLRYGPAIDPFGNRVDERGRSLAPNGRVIDPVSYVTHRGEPVLDPVRDAAYTRELGRELVGHYRRETVIMTTQLVAHVLFRRLVRETPGLDLFGRVRRRGEISWDHAEYVRSYLDTRERLRELQRAGEVQINSYVETDSAERALERALEAWDGYHTRPMARIADGQVVIEDPALLLYYQNRLVTFAERIAGEGDERAAREIAAFGGGELP</sequence>
<dbReference type="InterPro" id="IPR002123">
    <property type="entry name" value="Plipid/glycerol_acylTrfase"/>
</dbReference>
<gene>
    <name evidence="7" type="ORF">ENSA5_56430</name>
</gene>
<evidence type="ECO:0000313" key="8">
    <source>
        <dbReference type="Proteomes" id="UP000237968"/>
    </source>
</evidence>
<comment type="subcellular location">
    <subcellularLocation>
        <location evidence="1">Endomembrane system</location>
        <topology evidence="1">Peripheral membrane protein</topology>
    </subcellularLocation>
</comment>
<keyword evidence="7" id="KW-0808">Transferase</keyword>
<dbReference type="SMART" id="SM00563">
    <property type="entry name" value="PlsC"/>
    <property type="match status" value="1"/>
</dbReference>
<evidence type="ECO:0000256" key="2">
    <source>
        <dbReference type="ARBA" id="ARBA00004765"/>
    </source>
</evidence>
<dbReference type="InterPro" id="IPR022284">
    <property type="entry name" value="GPAT/DHAPAT"/>
</dbReference>
<dbReference type="SUPFAM" id="SSF69593">
    <property type="entry name" value="Glycerol-3-phosphate (1)-acyltransferase"/>
    <property type="match status" value="1"/>
</dbReference>
<accession>A0A2S9XEK2</accession>
<dbReference type="GO" id="GO:0004366">
    <property type="term" value="F:glycerol-3-phosphate O-acyltransferase activity"/>
    <property type="evidence" value="ECO:0007669"/>
    <property type="project" value="UniProtKB-EC"/>
</dbReference>
<reference evidence="7 8" key="1">
    <citation type="submission" date="2018-03" db="EMBL/GenBank/DDBJ databases">
        <title>Draft Genome Sequences of the Obligatory Marine Myxobacteria Enhygromyxa salina SWB005.</title>
        <authorList>
            <person name="Poehlein A."/>
            <person name="Moghaddam J.A."/>
            <person name="Harms H."/>
            <person name="Alanjari M."/>
            <person name="Koenig G.M."/>
            <person name="Daniel R."/>
            <person name="Schaeberle T.F."/>
        </authorList>
    </citation>
    <scope>NUCLEOTIDE SEQUENCE [LARGE SCALE GENOMIC DNA]</scope>
    <source>
        <strain evidence="7 8">SWB005</strain>
    </source>
</reference>
<protein>
    <recommendedName>
        <fullName evidence="4">Glycerol-3-phosphate acyltransferase</fullName>
        <ecNumber evidence="3">2.3.1.15</ecNumber>
    </recommendedName>
</protein>
<feature type="domain" description="Phospholipid/glycerol acyltransferase" evidence="6">
    <location>
        <begin position="188"/>
        <end position="325"/>
    </location>
</feature>
<comment type="pathway">
    <text evidence="2">Phospholipid metabolism; CDP-diacylglycerol biosynthesis; CDP-diacylglycerol from sn-glycerol 3-phosphate: step 1/3.</text>
</comment>
<organism evidence="7 8">
    <name type="scientific">Enhygromyxa salina</name>
    <dbReference type="NCBI Taxonomy" id="215803"/>
    <lineage>
        <taxon>Bacteria</taxon>
        <taxon>Pseudomonadati</taxon>
        <taxon>Myxococcota</taxon>
        <taxon>Polyangia</taxon>
        <taxon>Nannocystales</taxon>
        <taxon>Nannocystaceae</taxon>
        <taxon>Enhygromyxa</taxon>
    </lineage>
</organism>
<dbReference type="Pfam" id="PF01553">
    <property type="entry name" value="Acyltransferase"/>
    <property type="match status" value="1"/>
</dbReference>
<dbReference type="EMBL" id="PVNK01000248">
    <property type="protein sequence ID" value="PRP91294.1"/>
    <property type="molecule type" value="Genomic_DNA"/>
</dbReference>
<evidence type="ECO:0000256" key="3">
    <source>
        <dbReference type="ARBA" id="ARBA00013113"/>
    </source>
</evidence>
<dbReference type="RefSeq" id="WP_106394861.1">
    <property type="nucleotide sequence ID" value="NZ_PVNK01000248.1"/>
</dbReference>
<dbReference type="EC" id="2.3.1.15" evidence="3"/>
<dbReference type="OrthoDB" id="5479104at2"/>
<dbReference type="Proteomes" id="UP000237968">
    <property type="component" value="Unassembled WGS sequence"/>
</dbReference>
<dbReference type="UniPathway" id="UPA00557">
    <property type="reaction ID" value="UER00612"/>
</dbReference>
<keyword evidence="7" id="KW-0012">Acyltransferase</keyword>
<name>A0A2S9XEK2_9BACT</name>
<dbReference type="AlphaFoldDB" id="A0A2S9XEK2"/>
<evidence type="ECO:0000259" key="6">
    <source>
        <dbReference type="SMART" id="SM00563"/>
    </source>
</evidence>
<comment type="caution">
    <text evidence="7">The sequence shown here is derived from an EMBL/GenBank/DDBJ whole genome shotgun (WGS) entry which is preliminary data.</text>
</comment>
<proteinExistence type="predicted"/>
<dbReference type="PANTHER" id="PTHR12563:SF17">
    <property type="entry name" value="DIHYDROXYACETONE PHOSPHATE ACYLTRANSFERASE"/>
    <property type="match status" value="1"/>
</dbReference>
<evidence type="ECO:0000256" key="5">
    <source>
        <dbReference type="ARBA" id="ARBA00048427"/>
    </source>
</evidence>
<evidence type="ECO:0000256" key="4">
    <source>
        <dbReference type="ARBA" id="ARBA00013432"/>
    </source>
</evidence>
<keyword evidence="8" id="KW-1185">Reference proteome</keyword>
<evidence type="ECO:0000313" key="7">
    <source>
        <dbReference type="EMBL" id="PRP91294.1"/>
    </source>
</evidence>
<evidence type="ECO:0000256" key="1">
    <source>
        <dbReference type="ARBA" id="ARBA00004184"/>
    </source>
</evidence>